<dbReference type="FunFam" id="1.25.40.10:FF:000090">
    <property type="entry name" value="Pentatricopeptide repeat-containing protein, chloroplastic"/>
    <property type="match status" value="1"/>
</dbReference>
<dbReference type="AlphaFoldDB" id="A0AAP0JYQ8"/>
<name>A0AAP0JYQ8_9MAGN</name>
<feature type="repeat" description="PPR" evidence="2">
    <location>
        <begin position="322"/>
        <end position="356"/>
    </location>
</feature>
<proteinExistence type="predicted"/>
<evidence type="ECO:0008006" key="5">
    <source>
        <dbReference type="Google" id="ProtNLM"/>
    </source>
</evidence>
<feature type="repeat" description="PPR" evidence="2">
    <location>
        <begin position="159"/>
        <end position="193"/>
    </location>
</feature>
<evidence type="ECO:0000256" key="2">
    <source>
        <dbReference type="PROSITE-ProRule" id="PRU00708"/>
    </source>
</evidence>
<dbReference type="InterPro" id="IPR002885">
    <property type="entry name" value="PPR_rpt"/>
</dbReference>
<dbReference type="PANTHER" id="PTHR47926">
    <property type="entry name" value="PENTATRICOPEPTIDE REPEAT-CONTAINING PROTEIN"/>
    <property type="match status" value="1"/>
</dbReference>
<protein>
    <recommendedName>
        <fullName evidence="5">Pentatricopeptide repeat-containing protein</fullName>
    </recommendedName>
</protein>
<dbReference type="FunFam" id="1.25.40.10:FF:000351">
    <property type="entry name" value="Pentatricopeptide repeat-containing protein"/>
    <property type="match status" value="1"/>
</dbReference>
<accession>A0AAP0JYQ8</accession>
<evidence type="ECO:0000313" key="4">
    <source>
        <dbReference type="Proteomes" id="UP001420932"/>
    </source>
</evidence>
<organism evidence="3 4">
    <name type="scientific">Stephania yunnanensis</name>
    <dbReference type="NCBI Taxonomy" id="152371"/>
    <lineage>
        <taxon>Eukaryota</taxon>
        <taxon>Viridiplantae</taxon>
        <taxon>Streptophyta</taxon>
        <taxon>Embryophyta</taxon>
        <taxon>Tracheophyta</taxon>
        <taxon>Spermatophyta</taxon>
        <taxon>Magnoliopsida</taxon>
        <taxon>Ranunculales</taxon>
        <taxon>Menispermaceae</taxon>
        <taxon>Menispermoideae</taxon>
        <taxon>Cissampelideae</taxon>
        <taxon>Stephania</taxon>
    </lineage>
</organism>
<evidence type="ECO:0000256" key="1">
    <source>
        <dbReference type="ARBA" id="ARBA00022737"/>
    </source>
</evidence>
<dbReference type="Proteomes" id="UP001420932">
    <property type="component" value="Unassembled WGS sequence"/>
</dbReference>
<dbReference type="EMBL" id="JBBNAF010000005">
    <property type="protein sequence ID" value="KAK9142617.1"/>
    <property type="molecule type" value="Genomic_DNA"/>
</dbReference>
<keyword evidence="1" id="KW-0677">Repeat</keyword>
<feature type="repeat" description="PPR" evidence="2">
    <location>
        <begin position="494"/>
        <end position="528"/>
    </location>
</feature>
<dbReference type="Pfam" id="PF01535">
    <property type="entry name" value="PPR"/>
    <property type="match status" value="3"/>
</dbReference>
<dbReference type="NCBIfam" id="TIGR00756">
    <property type="entry name" value="PPR"/>
    <property type="match status" value="8"/>
</dbReference>
<dbReference type="Pfam" id="PF13041">
    <property type="entry name" value="PPR_2"/>
    <property type="match status" value="4"/>
</dbReference>
<dbReference type="GO" id="GO:0003723">
    <property type="term" value="F:RNA binding"/>
    <property type="evidence" value="ECO:0007669"/>
    <property type="project" value="InterPro"/>
</dbReference>
<dbReference type="InterPro" id="IPR046960">
    <property type="entry name" value="PPR_At4g14850-like_plant"/>
</dbReference>
<evidence type="ECO:0000313" key="3">
    <source>
        <dbReference type="EMBL" id="KAK9142617.1"/>
    </source>
</evidence>
<dbReference type="Gene3D" id="1.25.40.10">
    <property type="entry name" value="Tetratricopeptide repeat domain"/>
    <property type="match status" value="5"/>
</dbReference>
<comment type="caution">
    <text evidence="3">The sequence shown here is derived from an EMBL/GenBank/DDBJ whole genome shotgun (WGS) entry which is preliminary data.</text>
</comment>
<dbReference type="Pfam" id="PF20431">
    <property type="entry name" value="E_motif"/>
    <property type="match status" value="1"/>
</dbReference>
<gene>
    <name evidence="3" type="ORF">Syun_012017</name>
</gene>
<reference evidence="3 4" key="1">
    <citation type="submission" date="2024-01" db="EMBL/GenBank/DDBJ databases">
        <title>Genome assemblies of Stephania.</title>
        <authorList>
            <person name="Yang L."/>
        </authorList>
    </citation>
    <scope>NUCLEOTIDE SEQUENCE [LARGE SCALE GENOMIC DNA]</scope>
    <source>
        <strain evidence="3">YNDBR</strain>
        <tissue evidence="3">Leaf</tissue>
    </source>
</reference>
<dbReference type="InterPro" id="IPR011990">
    <property type="entry name" value="TPR-like_helical_dom_sf"/>
</dbReference>
<dbReference type="SUPFAM" id="SSF48452">
    <property type="entry name" value="TPR-like"/>
    <property type="match status" value="1"/>
</dbReference>
<feature type="repeat" description="PPR" evidence="2">
    <location>
        <begin position="221"/>
        <end position="255"/>
    </location>
</feature>
<dbReference type="PROSITE" id="PS51375">
    <property type="entry name" value="PPR"/>
    <property type="match status" value="6"/>
</dbReference>
<dbReference type="PANTHER" id="PTHR47926:SF533">
    <property type="entry name" value="DYW DOMAIN-CONTAINING PROTEIN"/>
    <property type="match status" value="1"/>
</dbReference>
<feature type="repeat" description="PPR" evidence="2">
    <location>
        <begin position="97"/>
        <end position="131"/>
    </location>
</feature>
<sequence length="605" mass="67781">MVSSLNTSPNQPHHAHEFLRLPPFSWNLKSSTVSRIGSYSSLLTITAISKSLHPIIPNRRTCVQMSTFSTKTTIIHHLRSGRLDESRKLLNETPFRDPYLYTMMIAGYTKLGRINDALKLFDEMPVRDVVAWNSMTKGCLDCGDVETAWKMFCEMPERNVVSWTTIVTGFAQLGDIDMAEGLFKKMPQRDVAAWNSMISGYFLNDRIEDARELFKRMPRRNVISWTAMIDGLDKCGRSEEALCFFREMLVLGIKPTSTTFSSSLTACANTFSFVRGVQIHAHLVKSGYVFDAYVATSLITLYANCRHIDNSLKIFDEVSHRDVVICTALMSGYALNGAHEQALKVFLYMAKMGINPNQLSFTSSLHSCCALEALDIGKEIHSITTKLGLDGDVFVANSLIALYAKCGDIDDGLMIFNGTSEKNLVSWNSIIVGCAQNGCGMMALDLFEKMKLAQVQPDEITFVGLLNACSHSRMLNKAKYLFGLMKQNVSMNLTIEHYVCMVDVLCRCGKLDEAEEFIEHMPMKANSMIWLVLLSACRLYNDAIEVAERAADSVIEMEPNNSAAYVLLSNLYASVGRWNDVLRIRMIMKERRIIKQPASSKGITA</sequence>
<dbReference type="Pfam" id="PF12854">
    <property type="entry name" value="PPR_1"/>
    <property type="match status" value="1"/>
</dbReference>
<feature type="repeat" description="PPR" evidence="2">
    <location>
        <begin position="423"/>
        <end position="457"/>
    </location>
</feature>
<keyword evidence="4" id="KW-1185">Reference proteome</keyword>
<dbReference type="InterPro" id="IPR046848">
    <property type="entry name" value="E_motif"/>
</dbReference>
<dbReference type="GO" id="GO:0009451">
    <property type="term" value="P:RNA modification"/>
    <property type="evidence" value="ECO:0007669"/>
    <property type="project" value="InterPro"/>
</dbReference>